<evidence type="ECO:0000313" key="1">
    <source>
        <dbReference type="EMBL" id="GAF88150.1"/>
    </source>
</evidence>
<organism evidence="1">
    <name type="scientific">marine sediment metagenome</name>
    <dbReference type="NCBI Taxonomy" id="412755"/>
    <lineage>
        <taxon>unclassified sequences</taxon>
        <taxon>metagenomes</taxon>
        <taxon>ecological metagenomes</taxon>
    </lineage>
</organism>
<feature type="non-terminal residue" evidence="1">
    <location>
        <position position="72"/>
    </location>
</feature>
<name>X0UI04_9ZZZZ</name>
<dbReference type="EMBL" id="BARS01011272">
    <property type="protein sequence ID" value="GAF88150.1"/>
    <property type="molecule type" value="Genomic_DNA"/>
</dbReference>
<sequence length="72" mass="8442">MSEEYTAADAMRKIKESDPNSLIIVMPEAQRYDTELYFFFMTQDSIKSVNYNTLIEDAGRIWLIDLNLVPKF</sequence>
<proteinExistence type="predicted"/>
<protein>
    <submittedName>
        <fullName evidence="1">Uncharacterized protein</fullName>
    </submittedName>
</protein>
<dbReference type="AlphaFoldDB" id="X0UI04"/>
<reference evidence="1" key="1">
    <citation type="journal article" date="2014" name="Front. Microbiol.">
        <title>High frequency of phylogenetically diverse reductive dehalogenase-homologous genes in deep subseafloor sedimentary metagenomes.</title>
        <authorList>
            <person name="Kawai M."/>
            <person name="Futagami T."/>
            <person name="Toyoda A."/>
            <person name="Takaki Y."/>
            <person name="Nishi S."/>
            <person name="Hori S."/>
            <person name="Arai W."/>
            <person name="Tsubouchi T."/>
            <person name="Morono Y."/>
            <person name="Uchiyama I."/>
            <person name="Ito T."/>
            <person name="Fujiyama A."/>
            <person name="Inagaki F."/>
            <person name="Takami H."/>
        </authorList>
    </citation>
    <scope>NUCLEOTIDE SEQUENCE</scope>
    <source>
        <strain evidence="1">Expedition CK06-06</strain>
    </source>
</reference>
<gene>
    <name evidence="1" type="ORF">S01H1_20566</name>
</gene>
<comment type="caution">
    <text evidence="1">The sequence shown here is derived from an EMBL/GenBank/DDBJ whole genome shotgun (WGS) entry which is preliminary data.</text>
</comment>
<accession>X0UI04</accession>